<accession>A0ABP1DYN1</accession>
<dbReference type="PANTHER" id="PTHR21321:SF1">
    <property type="entry name" value="EXOSOME COMPLEX COMPONENT RRP40"/>
    <property type="match status" value="1"/>
</dbReference>
<dbReference type="Gene3D" id="3.30.1370.10">
    <property type="entry name" value="K Homology domain, type 1"/>
    <property type="match status" value="1"/>
</dbReference>
<evidence type="ECO:0000256" key="3">
    <source>
        <dbReference type="ARBA" id="ARBA00007841"/>
    </source>
</evidence>
<evidence type="ECO:0000256" key="5">
    <source>
        <dbReference type="ARBA" id="ARBA00022552"/>
    </source>
</evidence>
<dbReference type="CDD" id="cd22526">
    <property type="entry name" value="KH-I_Rrp40"/>
    <property type="match status" value="1"/>
</dbReference>
<dbReference type="InterPro" id="IPR037319">
    <property type="entry name" value="Rrp40_S1"/>
</dbReference>
<keyword evidence="7" id="KW-0694">RNA-binding</keyword>
<proteinExistence type="inferred from homology"/>
<dbReference type="SUPFAM" id="SSF110324">
    <property type="entry name" value="Ribosomal L27 protein-like"/>
    <property type="match status" value="1"/>
</dbReference>
<keyword evidence="13" id="KW-1185">Reference proteome</keyword>
<keyword evidence="4" id="KW-0963">Cytoplasm</keyword>
<dbReference type="EMBL" id="OZ037950">
    <property type="protein sequence ID" value="CAL1712870.1"/>
    <property type="molecule type" value="Genomic_DNA"/>
</dbReference>
<dbReference type="InterPro" id="IPR026699">
    <property type="entry name" value="Exosome_RNA_bind1/RRP40/RRP4"/>
</dbReference>
<evidence type="ECO:0000256" key="2">
    <source>
        <dbReference type="ARBA" id="ARBA00004604"/>
    </source>
</evidence>
<evidence type="ECO:0000259" key="11">
    <source>
        <dbReference type="Pfam" id="PF18311"/>
    </source>
</evidence>
<dbReference type="Pfam" id="PF15985">
    <property type="entry name" value="KH_6"/>
    <property type="match status" value="1"/>
</dbReference>
<comment type="similarity">
    <text evidence="3">Belongs to the RRP40 family.</text>
</comment>
<dbReference type="CDD" id="cd05790">
    <property type="entry name" value="S1_Rrp40"/>
    <property type="match status" value="1"/>
</dbReference>
<feature type="domain" description="K Homology" evidence="10">
    <location>
        <begin position="150"/>
        <end position="197"/>
    </location>
</feature>
<dbReference type="InterPro" id="IPR041054">
    <property type="entry name" value="Rrp40_N_euk"/>
</dbReference>
<gene>
    <name evidence="12" type="ORF">GFSPODELE1_LOCUS9032</name>
</gene>
<keyword evidence="6" id="KW-0271">Exosome</keyword>
<dbReference type="Proteomes" id="UP001497453">
    <property type="component" value="Chromosome 7"/>
</dbReference>
<dbReference type="InterPro" id="IPR012340">
    <property type="entry name" value="NA-bd_OB-fold"/>
</dbReference>
<comment type="subcellular location">
    <subcellularLocation>
        <location evidence="1">Cytoplasm</location>
    </subcellularLocation>
    <subcellularLocation>
        <location evidence="2">Nucleus</location>
        <location evidence="2">Nucleolus</location>
    </subcellularLocation>
</comment>
<evidence type="ECO:0000256" key="9">
    <source>
        <dbReference type="ARBA" id="ARBA00030615"/>
    </source>
</evidence>
<evidence type="ECO:0000313" key="13">
    <source>
        <dbReference type="Proteomes" id="UP001497453"/>
    </source>
</evidence>
<feature type="domain" description="Exosome complex exonuclease Rrp40 N-terminal" evidence="11">
    <location>
        <begin position="18"/>
        <end position="61"/>
    </location>
</feature>
<reference evidence="13" key="1">
    <citation type="submission" date="2024-04" db="EMBL/GenBank/DDBJ databases">
        <authorList>
            <person name="Shaw F."/>
            <person name="Minotto A."/>
        </authorList>
    </citation>
    <scope>NUCLEOTIDE SEQUENCE [LARGE SCALE GENOMIC DNA]</scope>
</reference>
<evidence type="ECO:0000256" key="8">
    <source>
        <dbReference type="ARBA" id="ARBA00023242"/>
    </source>
</evidence>
<dbReference type="PANTHER" id="PTHR21321">
    <property type="entry name" value="PNAS-3 RELATED"/>
    <property type="match status" value="1"/>
</dbReference>
<evidence type="ECO:0000256" key="4">
    <source>
        <dbReference type="ARBA" id="ARBA00022490"/>
    </source>
</evidence>
<evidence type="ECO:0000256" key="6">
    <source>
        <dbReference type="ARBA" id="ARBA00022835"/>
    </source>
</evidence>
<dbReference type="InterPro" id="IPR004088">
    <property type="entry name" value="KH_dom_type_1"/>
</dbReference>
<dbReference type="Gene3D" id="2.40.50.100">
    <property type="match status" value="1"/>
</dbReference>
<protein>
    <recommendedName>
        <fullName evidence="9">Ribosomal RNA-processing protein 40</fullName>
    </recommendedName>
</protein>
<evidence type="ECO:0000259" key="10">
    <source>
        <dbReference type="Pfam" id="PF15985"/>
    </source>
</evidence>
<dbReference type="Gene3D" id="2.40.50.140">
    <property type="entry name" value="Nucleic acid-binding proteins"/>
    <property type="match status" value="1"/>
</dbReference>
<keyword evidence="8" id="KW-0539">Nucleus</keyword>
<evidence type="ECO:0000313" key="12">
    <source>
        <dbReference type="EMBL" id="CAL1712870.1"/>
    </source>
</evidence>
<dbReference type="SUPFAM" id="SSF54791">
    <property type="entry name" value="Eukaryotic type KH-domain (KH-domain type I)"/>
    <property type="match status" value="1"/>
</dbReference>
<dbReference type="Pfam" id="PF21262">
    <property type="entry name" value="RRP40_S1"/>
    <property type="match status" value="1"/>
</dbReference>
<dbReference type="Pfam" id="PF18311">
    <property type="entry name" value="Rrp40_N"/>
    <property type="match status" value="1"/>
</dbReference>
<sequence>MSELVLPGEQIHAQHVNLKLGPGLLQLSNVGQDGFIISTRAGELKHSANNSKWWIESNSRRYIPASQESVVGVVIARSGENWRVDIGSAHAANLDGLAFEGATKRNRPNLKVGSVLYARVSLAHKDMEPELECFDAQTRKAEGFGELKGGFLVRCSLKMSRLLLDPTHFLLPLLGSRFPLEAATGLNGRVWVNAKDTRHIIAISRCIEAVDPDGGGLDESGVKKLLGTMDI</sequence>
<evidence type="ECO:0000256" key="7">
    <source>
        <dbReference type="ARBA" id="ARBA00022884"/>
    </source>
</evidence>
<organism evidence="12 13">
    <name type="scientific">Somion occarium</name>
    <dbReference type="NCBI Taxonomy" id="3059160"/>
    <lineage>
        <taxon>Eukaryota</taxon>
        <taxon>Fungi</taxon>
        <taxon>Dikarya</taxon>
        <taxon>Basidiomycota</taxon>
        <taxon>Agaricomycotina</taxon>
        <taxon>Agaricomycetes</taxon>
        <taxon>Polyporales</taxon>
        <taxon>Cerrenaceae</taxon>
        <taxon>Somion</taxon>
    </lineage>
</organism>
<keyword evidence="5" id="KW-0698">rRNA processing</keyword>
<name>A0ABP1DYN1_9APHY</name>
<dbReference type="SUPFAM" id="SSF50249">
    <property type="entry name" value="Nucleic acid-binding proteins"/>
    <property type="match status" value="1"/>
</dbReference>
<evidence type="ECO:0000256" key="1">
    <source>
        <dbReference type="ARBA" id="ARBA00004496"/>
    </source>
</evidence>
<dbReference type="InterPro" id="IPR036612">
    <property type="entry name" value="KH_dom_type_1_sf"/>
</dbReference>
<dbReference type="InterPro" id="IPR049469">
    <property type="entry name" value="RRP40_KH-I"/>
</dbReference>